<gene>
    <name evidence="1" type="ORF">CHRY9390_01593</name>
</gene>
<reference evidence="1" key="1">
    <citation type="submission" date="2020-12" db="EMBL/GenBank/DDBJ databases">
        <authorList>
            <person name="Rodrigo-Torres L."/>
            <person name="Arahal R. D."/>
            <person name="Lucena T."/>
        </authorList>
    </citation>
    <scope>NUCLEOTIDE SEQUENCE</scope>
    <source>
        <strain evidence="1">CECT 9390</strain>
    </source>
</reference>
<name>A0A9N8QSE5_9FLAO</name>
<comment type="caution">
    <text evidence="1">The sequence shown here is derived from an EMBL/GenBank/DDBJ whole genome shotgun (WGS) entry which is preliminary data.</text>
</comment>
<dbReference type="AlphaFoldDB" id="A0A9N8QSE5"/>
<accession>A0A9N8QSE5</accession>
<proteinExistence type="predicted"/>
<organism evidence="1 2">
    <name type="scientific">Chryseobacterium aquaeductus</name>
    <dbReference type="NCBI Taxonomy" id="2675056"/>
    <lineage>
        <taxon>Bacteria</taxon>
        <taxon>Pseudomonadati</taxon>
        <taxon>Bacteroidota</taxon>
        <taxon>Flavobacteriia</taxon>
        <taxon>Flavobacteriales</taxon>
        <taxon>Weeksellaceae</taxon>
        <taxon>Chryseobacterium group</taxon>
        <taxon>Chryseobacterium</taxon>
    </lineage>
</organism>
<keyword evidence="2" id="KW-1185">Reference proteome</keyword>
<protein>
    <submittedName>
        <fullName evidence="1">Uncharacterized protein</fullName>
    </submittedName>
</protein>
<sequence>MIDDSRTIRDSYEIVIHRLQQTFTVEYAIVGTADEALNRVNFAAQSPYHIVCVDIELLHTSRDPSIISGEDLALRIKEV</sequence>
<dbReference type="Proteomes" id="UP000662618">
    <property type="component" value="Unassembled WGS sequence"/>
</dbReference>
<dbReference type="EMBL" id="CAJIMS010000001">
    <property type="protein sequence ID" value="CAD7806976.1"/>
    <property type="molecule type" value="Genomic_DNA"/>
</dbReference>
<evidence type="ECO:0000313" key="1">
    <source>
        <dbReference type="EMBL" id="CAD7806976.1"/>
    </source>
</evidence>
<evidence type="ECO:0000313" key="2">
    <source>
        <dbReference type="Proteomes" id="UP000662618"/>
    </source>
</evidence>